<comment type="function">
    <text evidence="6">Part of the phosphoribosylformylglycinamidine synthase complex involved in the purines biosynthetic pathway. Catalyzes the ATP-dependent conversion of formylglycinamide ribonucleotide (FGAR) and glutamine to yield formylglycinamidine ribonucleotide (FGAM) and glutamate. The FGAM synthase complex is composed of three subunits. PurQ produces an ammonia molecule by converting glutamine to glutamate. PurL transfers the ammonia molecule to FGAR to form FGAM in an ATP-dependent manner. PurS interacts with PurQ and PurL and is thought to assist in the transfer of the ammonia molecule from PurQ to PurL.</text>
</comment>
<dbReference type="GO" id="GO:0004642">
    <property type="term" value="F:phosphoribosylformylglycinamidine synthase activity"/>
    <property type="evidence" value="ECO:0007669"/>
    <property type="project" value="UniProtKB-UniRule"/>
</dbReference>
<dbReference type="PANTHER" id="PTHR34696">
    <property type="entry name" value="PHOSPHORIBOSYLFORMYLGLYCINAMIDINE SYNTHASE SUBUNIT PURS"/>
    <property type="match status" value="1"/>
</dbReference>
<dbReference type="Proteomes" id="UP000008457">
    <property type="component" value="Chromosome"/>
</dbReference>
<dbReference type="Gene3D" id="3.30.1280.10">
    <property type="entry name" value="Phosphoribosylformylglycinamidine synthase subunit PurS"/>
    <property type="match status" value="1"/>
</dbReference>
<dbReference type="STRING" id="697281.Mahau_1636"/>
<evidence type="ECO:0000256" key="2">
    <source>
        <dbReference type="ARBA" id="ARBA00022598"/>
    </source>
</evidence>
<comment type="pathway">
    <text evidence="6">Purine metabolism; IMP biosynthesis via de novo pathway; 5-amino-1-(5-phospho-D-ribosyl)imidazole from N(2)-formyl-N(1)-(5-phospho-D-ribosyl)glycinamide: step 1/2.</text>
</comment>
<dbReference type="InterPro" id="IPR036604">
    <property type="entry name" value="PurS-like_sf"/>
</dbReference>
<evidence type="ECO:0000313" key="8">
    <source>
        <dbReference type="Proteomes" id="UP000008457"/>
    </source>
</evidence>
<evidence type="ECO:0000256" key="6">
    <source>
        <dbReference type="HAMAP-Rule" id="MF_01926"/>
    </source>
</evidence>
<reference evidence="7 8" key="2">
    <citation type="journal article" date="2011" name="Stand. Genomic Sci.">
        <title>Complete genome sequence of Mahella australiensis type strain (50-1 BON).</title>
        <authorList>
            <person name="Sikorski J."/>
            <person name="Teshima H."/>
            <person name="Nolan M."/>
            <person name="Lucas S."/>
            <person name="Hammon N."/>
            <person name="Deshpande S."/>
            <person name="Cheng J.F."/>
            <person name="Pitluck S."/>
            <person name="Liolios K."/>
            <person name="Pagani I."/>
            <person name="Ivanova N."/>
            <person name="Huntemann M."/>
            <person name="Mavromatis K."/>
            <person name="Ovchinikova G."/>
            <person name="Pati A."/>
            <person name="Tapia R."/>
            <person name="Han C."/>
            <person name="Goodwin L."/>
            <person name="Chen A."/>
            <person name="Palaniappan K."/>
            <person name="Land M."/>
            <person name="Hauser L."/>
            <person name="Ngatchou-Djao O.D."/>
            <person name="Rohde M."/>
            <person name="Pukall R."/>
            <person name="Spring S."/>
            <person name="Abt B."/>
            <person name="Goker M."/>
            <person name="Detter J.C."/>
            <person name="Woyke T."/>
            <person name="Bristow J."/>
            <person name="Markowitz V."/>
            <person name="Hugenholtz P."/>
            <person name="Eisen J.A."/>
            <person name="Kyrpides N.C."/>
            <person name="Klenk H.P."/>
            <person name="Lapidus A."/>
        </authorList>
    </citation>
    <scope>NUCLEOTIDE SEQUENCE [LARGE SCALE GENOMIC DNA]</scope>
    <source>
        <strain evidence="8">DSM 15567 / CIP 107919 / 50-1 BON</strain>
    </source>
</reference>
<dbReference type="HOGENOM" id="CLU_164833_3_1_9"/>
<dbReference type="GO" id="GO:0006189">
    <property type="term" value="P:'de novo' IMP biosynthetic process"/>
    <property type="evidence" value="ECO:0007669"/>
    <property type="project" value="UniProtKB-UniRule"/>
</dbReference>
<keyword evidence="1 6" id="KW-0963">Cytoplasm</keyword>
<organism evidence="7 8">
    <name type="scientific">Mahella australiensis (strain DSM 15567 / CIP 107919 / 50-1 BON)</name>
    <dbReference type="NCBI Taxonomy" id="697281"/>
    <lineage>
        <taxon>Bacteria</taxon>
        <taxon>Bacillati</taxon>
        <taxon>Bacillota</taxon>
        <taxon>Clostridia</taxon>
        <taxon>Thermoanaerobacterales</taxon>
        <taxon>Thermoanaerobacterales Family IV. Incertae Sedis</taxon>
        <taxon>Mahella</taxon>
    </lineage>
</organism>
<keyword evidence="2 6" id="KW-0436">Ligase</keyword>
<comment type="subcellular location">
    <subcellularLocation>
        <location evidence="6">Cytoplasm</location>
    </subcellularLocation>
</comment>
<protein>
    <recommendedName>
        <fullName evidence="6">Phosphoribosylformylglycinamidine synthase subunit PurS</fullName>
        <shortName evidence="6">FGAM synthase</shortName>
        <ecNumber evidence="6">6.3.5.3</ecNumber>
    </recommendedName>
    <alternativeName>
        <fullName evidence="6">Formylglycinamide ribonucleotide amidotransferase subunit III</fullName>
        <shortName evidence="6">FGAR amidotransferase III</shortName>
        <shortName evidence="6">FGAR-AT III</shortName>
    </alternativeName>
    <alternativeName>
        <fullName evidence="6">Phosphoribosylformylglycinamidine synthase subunit III</fullName>
    </alternativeName>
</protein>
<sequence>MTAKINVTLKKSIMDPQGTAVKDAALSMGFDAVDDVRIGKHIEVKIKDGISRKEAEKQVELLCQKLLANPVMENFSFEITED</sequence>
<keyword evidence="4 6" id="KW-0658">Purine biosynthesis</keyword>
<dbReference type="GO" id="GO:0005524">
    <property type="term" value="F:ATP binding"/>
    <property type="evidence" value="ECO:0007669"/>
    <property type="project" value="UniProtKB-UniRule"/>
</dbReference>
<name>F3ZZJ2_MAHA5</name>
<dbReference type="KEGG" id="mas:Mahau_1636"/>
<dbReference type="NCBIfam" id="TIGR00302">
    <property type="entry name" value="phosphoribosylformylglycinamidine synthase subunit PurS"/>
    <property type="match status" value="1"/>
</dbReference>
<keyword evidence="5 6" id="KW-0067">ATP-binding</keyword>
<dbReference type="GO" id="GO:0005737">
    <property type="term" value="C:cytoplasm"/>
    <property type="evidence" value="ECO:0007669"/>
    <property type="project" value="UniProtKB-SubCell"/>
</dbReference>
<evidence type="ECO:0000256" key="5">
    <source>
        <dbReference type="ARBA" id="ARBA00022840"/>
    </source>
</evidence>
<dbReference type="OrthoDB" id="9799101at2"/>
<dbReference type="AlphaFoldDB" id="F3ZZJ2"/>
<dbReference type="UniPathway" id="UPA00074">
    <property type="reaction ID" value="UER00128"/>
</dbReference>
<dbReference type="PANTHER" id="PTHR34696:SF1">
    <property type="entry name" value="PHOSPHORIBOSYLFORMYLGLYCINAMIDINE SYNTHASE SUBUNIT PURS"/>
    <property type="match status" value="1"/>
</dbReference>
<evidence type="ECO:0000256" key="3">
    <source>
        <dbReference type="ARBA" id="ARBA00022741"/>
    </source>
</evidence>
<reference evidence="8" key="1">
    <citation type="submission" date="2010-11" db="EMBL/GenBank/DDBJ databases">
        <title>The complete genome of Mahella australiensis DSM 15567.</title>
        <authorList>
            <consortium name="US DOE Joint Genome Institute (JGI-PGF)"/>
            <person name="Lucas S."/>
            <person name="Copeland A."/>
            <person name="Lapidus A."/>
            <person name="Bruce D."/>
            <person name="Goodwin L."/>
            <person name="Pitluck S."/>
            <person name="Kyrpides N."/>
            <person name="Mavromatis K."/>
            <person name="Pagani I."/>
            <person name="Ivanova N."/>
            <person name="Teshima H."/>
            <person name="Brettin T."/>
            <person name="Detter J.C."/>
            <person name="Han C."/>
            <person name="Tapia R."/>
            <person name="Land M."/>
            <person name="Hauser L."/>
            <person name="Markowitz V."/>
            <person name="Cheng J.-F."/>
            <person name="Hugenholtz P."/>
            <person name="Woyke T."/>
            <person name="Wu D."/>
            <person name="Spring S."/>
            <person name="Pukall R."/>
            <person name="Steenblock K."/>
            <person name="Schneider S."/>
            <person name="Klenk H.-P."/>
            <person name="Eisen J.A."/>
        </authorList>
    </citation>
    <scope>NUCLEOTIDE SEQUENCE [LARGE SCALE GENOMIC DNA]</scope>
    <source>
        <strain evidence="8">DSM 15567 / CIP 107919 / 50-1 BON</strain>
    </source>
</reference>
<dbReference type="EMBL" id="CP002360">
    <property type="protein sequence ID" value="AEE96818.1"/>
    <property type="molecule type" value="Genomic_DNA"/>
</dbReference>
<dbReference type="NCBIfam" id="NF004630">
    <property type="entry name" value="PRK05974.1"/>
    <property type="match status" value="1"/>
</dbReference>
<dbReference type="EC" id="6.3.5.3" evidence="6"/>
<dbReference type="InterPro" id="IPR003850">
    <property type="entry name" value="PurS"/>
</dbReference>
<dbReference type="SUPFAM" id="SSF82697">
    <property type="entry name" value="PurS-like"/>
    <property type="match status" value="1"/>
</dbReference>
<dbReference type="RefSeq" id="WP_013781246.1">
    <property type="nucleotide sequence ID" value="NC_015520.1"/>
</dbReference>
<dbReference type="Pfam" id="PF02700">
    <property type="entry name" value="PurS"/>
    <property type="match status" value="1"/>
</dbReference>
<comment type="similarity">
    <text evidence="6">Belongs to the PurS family.</text>
</comment>
<comment type="subunit">
    <text evidence="6">Part of the FGAM synthase complex composed of 1 PurL, 1 PurQ and 2 PurS subunits.</text>
</comment>
<gene>
    <name evidence="6" type="primary">purS</name>
    <name evidence="7" type="ordered locus">Mahau_1636</name>
</gene>
<evidence type="ECO:0000256" key="1">
    <source>
        <dbReference type="ARBA" id="ARBA00022490"/>
    </source>
</evidence>
<evidence type="ECO:0000256" key="4">
    <source>
        <dbReference type="ARBA" id="ARBA00022755"/>
    </source>
</evidence>
<dbReference type="eggNOG" id="COG1828">
    <property type="taxonomic scope" value="Bacteria"/>
</dbReference>
<accession>F3ZZJ2</accession>
<comment type="catalytic activity">
    <reaction evidence="6">
        <text>N(2)-formyl-N(1)-(5-phospho-beta-D-ribosyl)glycinamide + L-glutamine + ATP + H2O = 2-formamido-N(1)-(5-O-phospho-beta-D-ribosyl)acetamidine + L-glutamate + ADP + phosphate + H(+)</text>
        <dbReference type="Rhea" id="RHEA:17129"/>
        <dbReference type="ChEBI" id="CHEBI:15377"/>
        <dbReference type="ChEBI" id="CHEBI:15378"/>
        <dbReference type="ChEBI" id="CHEBI:29985"/>
        <dbReference type="ChEBI" id="CHEBI:30616"/>
        <dbReference type="ChEBI" id="CHEBI:43474"/>
        <dbReference type="ChEBI" id="CHEBI:58359"/>
        <dbReference type="ChEBI" id="CHEBI:147286"/>
        <dbReference type="ChEBI" id="CHEBI:147287"/>
        <dbReference type="ChEBI" id="CHEBI:456216"/>
        <dbReference type="EC" id="6.3.5.3"/>
    </reaction>
</comment>
<dbReference type="HAMAP" id="MF_01926">
    <property type="entry name" value="PurS"/>
    <property type="match status" value="1"/>
</dbReference>
<evidence type="ECO:0000313" key="7">
    <source>
        <dbReference type="EMBL" id="AEE96818.1"/>
    </source>
</evidence>
<keyword evidence="8" id="KW-1185">Reference proteome</keyword>
<proteinExistence type="inferred from homology"/>
<keyword evidence="3 6" id="KW-0547">Nucleotide-binding</keyword>